<feature type="region of interest" description="Disordered" evidence="1">
    <location>
        <begin position="1"/>
        <end position="75"/>
    </location>
</feature>
<dbReference type="AlphaFoldDB" id="A0A045K0N6"/>
<feature type="transmembrane region" description="Helical" evidence="2">
    <location>
        <begin position="96"/>
        <end position="125"/>
    </location>
</feature>
<reference evidence="6 9" key="4">
    <citation type="submission" date="2017-02" db="EMBL/GenBank/DDBJ databases">
        <title>Protein polymorphisms may explain contrasting epidemiological fitness of two variants of a multidrug-resistant Mycobacterium tuberculosis strain.</title>
        <authorList>
            <person name="Bigi M.M."/>
            <person name="Lopez B."/>
            <person name="Blanco F.C."/>
            <person name="Sasiain M.C."/>
            <person name="De La Barrera S."/>
            <person name="Ritacco V."/>
            <person name="Bigi F."/>
            <person name="Soria M.A."/>
        </authorList>
    </citation>
    <scope>NUCLEOTIDE SEQUENCE [LARGE SCALE GENOMIC DNA]</scope>
    <source>
        <strain evidence="6 9">6548</strain>
    </source>
</reference>
<name>A0A045K0N6_MYCTX</name>
<dbReference type="GeneID" id="45426563"/>
<dbReference type="Proteomes" id="UP000050139">
    <property type="component" value="Unassembled WGS sequence"/>
</dbReference>
<evidence type="ECO:0000313" key="5">
    <source>
        <dbReference type="EMBL" id="MBP0683271.1"/>
    </source>
</evidence>
<evidence type="ECO:0000313" key="9">
    <source>
        <dbReference type="Proteomes" id="UP000189452"/>
    </source>
</evidence>
<reference evidence="6 9" key="3">
    <citation type="submission" date="2016-04" db="EMBL/GenBank/DDBJ databases">
        <authorList>
            <person name="Bigi M."/>
            <person name="Bigi F."/>
            <person name="Soria M.A."/>
        </authorList>
    </citation>
    <scope>NUCLEOTIDE SEQUENCE [LARGE SCALE GENOMIC DNA]</scope>
    <source>
        <strain evidence="6 9">6548</strain>
    </source>
</reference>
<dbReference type="RefSeq" id="WP_003899377.1">
    <property type="nucleotide sequence ID" value="NZ_AP017901.1"/>
</dbReference>
<organism evidence="4 7">
    <name type="scientific">Mycobacterium tuberculosis</name>
    <dbReference type="NCBI Taxonomy" id="1773"/>
    <lineage>
        <taxon>Bacteria</taxon>
        <taxon>Bacillati</taxon>
        <taxon>Actinomycetota</taxon>
        <taxon>Actinomycetes</taxon>
        <taxon>Mycobacteriales</taxon>
        <taxon>Mycobacteriaceae</taxon>
        <taxon>Mycobacterium</taxon>
        <taxon>Mycobacterium tuberculosis complex</taxon>
    </lineage>
</organism>
<protein>
    <submittedName>
        <fullName evidence="5">DUF2189 domain-containing protein</fullName>
    </submittedName>
    <submittedName>
        <fullName evidence="4">Proline and glycine rich membrane protein</fullName>
    </submittedName>
</protein>
<reference evidence="3 8" key="1">
    <citation type="submission" date="2015-03" db="EMBL/GenBank/DDBJ databases">
        <authorList>
            <consortium name="Pathogen Informatics"/>
        </authorList>
    </citation>
    <scope>NUCLEOTIDE SEQUENCE [LARGE SCALE GENOMIC DNA]</scope>
    <source>
        <strain evidence="3 8">Bir 185</strain>
    </source>
</reference>
<evidence type="ECO:0000313" key="6">
    <source>
        <dbReference type="EMBL" id="OMH60505.1"/>
    </source>
</evidence>
<feature type="transmembrane region" description="Helical" evidence="2">
    <location>
        <begin position="199"/>
        <end position="232"/>
    </location>
</feature>
<evidence type="ECO:0000313" key="7">
    <source>
        <dbReference type="Proteomes" id="UP000050139"/>
    </source>
</evidence>
<feature type="transmembrane region" description="Helical" evidence="2">
    <location>
        <begin position="145"/>
        <end position="168"/>
    </location>
</feature>
<dbReference type="Proteomes" id="UP000671119">
    <property type="component" value="Unassembled WGS sequence"/>
</dbReference>
<evidence type="ECO:0000313" key="8">
    <source>
        <dbReference type="Proteomes" id="UP000050164"/>
    </source>
</evidence>
<reference evidence="5 10" key="5">
    <citation type="submission" date="2021-03" db="EMBL/GenBank/DDBJ databases">
        <title>Whole Genome Sequencing of Mycobacterium tuberculosis clinical isolates from Arunachal Pradesh, India.</title>
        <authorList>
            <person name="Singh S."/>
            <person name="Mudliar S.R."/>
            <person name="Kulsum U."/>
            <person name="Rufai S.B."/>
            <person name="Singh P.K."/>
            <person name="Umpo M."/>
            <person name="Nyori M."/>
        </authorList>
    </citation>
    <scope>NUCLEOTIDE SEQUENCE [LARGE SCALE GENOMIC DNA]</scope>
    <source>
        <strain evidence="5 10">OMICS/BPL/0142/20/SP</strain>
    </source>
</reference>
<gene>
    <name evidence="6" type="ORF">A4S10_02685</name>
    <name evidence="3" type="ORF">ERS027659_00978</name>
    <name evidence="4" type="ORF">ERS094118_02107</name>
    <name evidence="5" type="ORF">J8J21_09070</name>
</gene>
<evidence type="ECO:0000256" key="2">
    <source>
        <dbReference type="SAM" id="Phobius"/>
    </source>
</evidence>
<dbReference type="Proteomes" id="UP000050164">
    <property type="component" value="Unassembled WGS sequence"/>
</dbReference>
<evidence type="ECO:0000313" key="10">
    <source>
        <dbReference type="Proteomes" id="UP000671119"/>
    </source>
</evidence>
<feature type="compositionally biased region" description="Pro residues" evidence="1">
    <location>
        <begin position="24"/>
        <end position="70"/>
    </location>
</feature>
<dbReference type="EMBL" id="COPH01000014">
    <property type="protein sequence ID" value="CLW20523.1"/>
    <property type="molecule type" value="Genomic_DNA"/>
</dbReference>
<keyword evidence="2" id="KW-0472">Membrane</keyword>
<sequence>MSQPPEHPGNPADPQGGNQGAGSYPPPGYGAPPPPPGYGPPPGTYLPPGYNAPPPPPGYGPPPGPPPPGYPTHLQSSGFSVGDAISWSWNRFTQNAVTLVVPVLAYAVALAAVIGATAGLVVALSDRATTAYTNTSGVSSESVDITMTPAAGIVMFLGYIALFALVLYMHAGILTGCLDIADGKPVTIATFFRPRNLGLVLVTGLLIVALTFIGGLLCVIPGLIFGFVAQFAVAFAVDRSTSPIDSVKASIETVGSNIGGSVLSWLAQLTAVLVGELLCFVGMLIGIPVAALIHVYTYRKLSGGQVVEAVRPAPPVGWPPGPQLA</sequence>
<evidence type="ECO:0000313" key="3">
    <source>
        <dbReference type="EMBL" id="CKR23851.1"/>
    </source>
</evidence>
<dbReference type="Proteomes" id="UP000189452">
    <property type="component" value="Chromosome"/>
</dbReference>
<reference evidence="4 7" key="2">
    <citation type="submission" date="2015-03" db="EMBL/GenBank/DDBJ databases">
        <authorList>
            <consortium name="Pathogen Informatics"/>
            <person name="Murphy D."/>
        </authorList>
    </citation>
    <scope>NUCLEOTIDE SEQUENCE [LARGE SCALE GENOMIC DNA]</scope>
    <source>
        <strain evidence="4 7">0268S</strain>
    </source>
</reference>
<keyword evidence="2" id="KW-0812">Transmembrane</keyword>
<dbReference type="EMBL" id="LWDQ01000001">
    <property type="protein sequence ID" value="OMH60505.1"/>
    <property type="molecule type" value="Genomic_DNA"/>
</dbReference>
<proteinExistence type="predicted"/>
<dbReference type="EMBL" id="JAGIZI010000011">
    <property type="protein sequence ID" value="MBP0683271.1"/>
    <property type="molecule type" value="Genomic_DNA"/>
</dbReference>
<accession>A0A045K0N6</accession>
<feature type="transmembrane region" description="Helical" evidence="2">
    <location>
        <begin position="265"/>
        <end position="293"/>
    </location>
</feature>
<keyword evidence="2" id="KW-1133">Transmembrane helix</keyword>
<evidence type="ECO:0000256" key="1">
    <source>
        <dbReference type="SAM" id="MobiDB-lite"/>
    </source>
</evidence>
<dbReference type="OMA" id="GEAFGWA"/>
<dbReference type="EMBL" id="CNFT01000158">
    <property type="protein sequence ID" value="CKR23851.1"/>
    <property type="molecule type" value="Genomic_DNA"/>
</dbReference>
<evidence type="ECO:0000313" key="4">
    <source>
        <dbReference type="EMBL" id="CLW20523.1"/>
    </source>
</evidence>